<name>T0K7C6_9SPHN</name>
<reference evidence="1 2" key="1">
    <citation type="journal article" date="2013" name="Genome Announc.">
        <title>Draft Genome Sequence of Sphingobium ummariense Strain RL-3, a Hexachlorocyclohexane-Degrading Bacterium.</title>
        <authorList>
            <person name="Kohli P."/>
            <person name="Dua A."/>
            <person name="Sangwan N."/>
            <person name="Oldach P."/>
            <person name="Khurana J.P."/>
            <person name="Lal R."/>
        </authorList>
    </citation>
    <scope>NUCLEOTIDE SEQUENCE [LARGE SCALE GENOMIC DNA]</scope>
    <source>
        <strain evidence="1 2">RL-3</strain>
    </source>
</reference>
<evidence type="ECO:0000313" key="2">
    <source>
        <dbReference type="Proteomes" id="UP000015523"/>
    </source>
</evidence>
<dbReference type="AlphaFoldDB" id="T0K7C6"/>
<sequence length="105" mass="11924">MNSETIVARLTLTAEPFDGPAFDFEVVVLRPYCDEEGIWRTPISMAPLYRKLAGAAGVDSYQSLCLAMWLVAQLLRDFDDQKGQIMLEGKPFNYDAYRMPLLDLE</sequence>
<dbReference type="PATRIC" id="fig|1346791.3.peg.1721"/>
<organism evidence="1 2">
    <name type="scientific">Sphingobium ummariense RL-3</name>
    <dbReference type="NCBI Taxonomy" id="1346791"/>
    <lineage>
        <taxon>Bacteria</taxon>
        <taxon>Pseudomonadati</taxon>
        <taxon>Pseudomonadota</taxon>
        <taxon>Alphaproteobacteria</taxon>
        <taxon>Sphingomonadales</taxon>
        <taxon>Sphingomonadaceae</taxon>
        <taxon>Sphingobium</taxon>
    </lineage>
</organism>
<dbReference type="EMBL" id="AUWY01000070">
    <property type="protein sequence ID" value="EQB32554.1"/>
    <property type="molecule type" value="Genomic_DNA"/>
</dbReference>
<dbReference type="OrthoDB" id="7067584at2"/>
<keyword evidence="2" id="KW-1185">Reference proteome</keyword>
<accession>T0K7C6</accession>
<dbReference type="RefSeq" id="WP_021317627.1">
    <property type="nucleotide sequence ID" value="NZ_AUWY01000070.1"/>
</dbReference>
<dbReference type="Proteomes" id="UP000015523">
    <property type="component" value="Unassembled WGS sequence"/>
</dbReference>
<protein>
    <submittedName>
        <fullName evidence="1">Uncharacterized protein</fullName>
    </submittedName>
</protein>
<evidence type="ECO:0000313" key="1">
    <source>
        <dbReference type="EMBL" id="EQB32554.1"/>
    </source>
</evidence>
<dbReference type="STRING" id="1346791.M529_08980"/>
<comment type="caution">
    <text evidence="1">The sequence shown here is derived from an EMBL/GenBank/DDBJ whole genome shotgun (WGS) entry which is preliminary data.</text>
</comment>
<proteinExistence type="predicted"/>
<gene>
    <name evidence="1" type="ORF">M529_08980</name>
</gene>